<dbReference type="STRING" id="39966.A0A369JAG7"/>
<dbReference type="Pfam" id="PF20414">
    <property type="entry name" value="DUF6698"/>
    <property type="match status" value="1"/>
</dbReference>
<keyword evidence="2" id="KW-1185">Reference proteome</keyword>
<dbReference type="AlphaFoldDB" id="A0A369JAG7"/>
<dbReference type="Proteomes" id="UP000076154">
    <property type="component" value="Unassembled WGS sequence"/>
</dbReference>
<sequence>MPAQTVSGEDENNAPELTAAAAHRPLENALQLGPRKKLCHSDPLIHHGRHFGRMVNALCNVFSLLTNGILRLVERCEEPDESFTADERREYRVFRSLILIVPGLEKRIMNCSQEELRLIMDLLQKGSSSARSDDTKSLKSAVIDWITPRGEPLIPPLPRNVKTCRGFNHEVTGALLCPANLDWSDPEVKAKLRDGEYIIPGDQWPIMIYKDYKYDSEDPWNGLLRSKLLISAYKHIFTSPSSVEKEPKATRSGNARIHGMTSVTIPSIAYIATQVRFALSSSAVFCRTDITTDSQRFYDSVIEFLEDPMEQEDVSDLLTFWNRWAGNTFFVFPSLIGPRIIFPGYSSAKQPITKDSALARLKEKRALRALNSVSSVSPR</sequence>
<gene>
    <name evidence="1" type="ORF">Hypma_000416</name>
</gene>
<comment type="caution">
    <text evidence="1">The sequence shown here is derived from an EMBL/GenBank/DDBJ whole genome shotgun (WGS) entry which is preliminary data.</text>
</comment>
<evidence type="ECO:0000313" key="2">
    <source>
        <dbReference type="Proteomes" id="UP000076154"/>
    </source>
</evidence>
<accession>A0A369JAG7</accession>
<evidence type="ECO:0000313" key="1">
    <source>
        <dbReference type="EMBL" id="RDB18332.1"/>
    </source>
</evidence>
<dbReference type="InterPro" id="IPR046521">
    <property type="entry name" value="DUF6698"/>
</dbReference>
<dbReference type="InParanoid" id="A0A369JAG7"/>
<reference evidence="1" key="1">
    <citation type="submission" date="2018-04" db="EMBL/GenBank/DDBJ databases">
        <title>Whole genome sequencing of Hypsizygus marmoreus.</title>
        <authorList>
            <person name="Choi I.-G."/>
            <person name="Min B."/>
            <person name="Kim J.-G."/>
            <person name="Kim S."/>
            <person name="Oh Y.-L."/>
            <person name="Kong W.-S."/>
            <person name="Park H."/>
            <person name="Jeong J."/>
            <person name="Song E.-S."/>
        </authorList>
    </citation>
    <scope>NUCLEOTIDE SEQUENCE [LARGE SCALE GENOMIC DNA]</scope>
    <source>
        <strain evidence="1">51987-8</strain>
    </source>
</reference>
<dbReference type="EMBL" id="LUEZ02000106">
    <property type="protein sequence ID" value="RDB18332.1"/>
    <property type="molecule type" value="Genomic_DNA"/>
</dbReference>
<organism evidence="1 2">
    <name type="scientific">Hypsizygus marmoreus</name>
    <name type="common">White beech mushroom</name>
    <name type="synonym">Agaricus marmoreus</name>
    <dbReference type="NCBI Taxonomy" id="39966"/>
    <lineage>
        <taxon>Eukaryota</taxon>
        <taxon>Fungi</taxon>
        <taxon>Dikarya</taxon>
        <taxon>Basidiomycota</taxon>
        <taxon>Agaricomycotina</taxon>
        <taxon>Agaricomycetes</taxon>
        <taxon>Agaricomycetidae</taxon>
        <taxon>Agaricales</taxon>
        <taxon>Tricholomatineae</taxon>
        <taxon>Lyophyllaceae</taxon>
        <taxon>Hypsizygus</taxon>
    </lineage>
</organism>
<proteinExistence type="predicted"/>
<name>A0A369JAG7_HYPMA</name>
<protein>
    <submittedName>
        <fullName evidence="1">Uncharacterized protein</fullName>
    </submittedName>
</protein>
<dbReference type="OrthoDB" id="3160134at2759"/>